<dbReference type="PANTHER" id="PTHR22550:SF5">
    <property type="entry name" value="LEUCINE ZIPPER PROTEIN 4"/>
    <property type="match status" value="1"/>
</dbReference>
<evidence type="ECO:0000313" key="4">
    <source>
        <dbReference type="EMBL" id="GLC30029.1"/>
    </source>
</evidence>
<dbReference type="Pfam" id="PF03323">
    <property type="entry name" value="GerA"/>
    <property type="match status" value="1"/>
</dbReference>
<feature type="transmembrane region" description="Helical" evidence="3">
    <location>
        <begin position="377"/>
        <end position="395"/>
    </location>
</feature>
<dbReference type="InterPro" id="IPR050768">
    <property type="entry name" value="UPF0353/GerABKA_families"/>
</dbReference>
<protein>
    <submittedName>
        <fullName evidence="4">Spore germination protein</fullName>
    </submittedName>
</protein>
<dbReference type="Proteomes" id="UP001208567">
    <property type="component" value="Unassembled WGS sequence"/>
</dbReference>
<gene>
    <name evidence="4" type="ORF">bsdE14_14390</name>
</gene>
<accession>A0ABQ5N481</accession>
<name>A0ABQ5N481_9CLOT</name>
<evidence type="ECO:0000256" key="2">
    <source>
        <dbReference type="ARBA" id="ARBA00023136"/>
    </source>
</evidence>
<feature type="transmembrane region" description="Helical" evidence="3">
    <location>
        <begin position="407"/>
        <end position="429"/>
    </location>
</feature>
<sequence length="479" mass="53699">MNMMNNQYNVTYRIRQISHAVSGISIRKVIVQDIEIFILYISEISDRNAISNNIIKPLLHYHKNELITPEIIISSVIYVDDVFLEYDDDAINDYILQGKTVILFSNNIGYLVANTVNIEKRGTEAPQIEGTIRSPRDAFTENMETNLSLIRYRIKSKALKVEYFRVGKRTKTTVAVLYMVDIANPKYVRDIKNRLQEISVDGILESGYIQKFISNNKTSLFPQSGISEKSDSTCAAILSGKLCIMVEGSNLALIWPQNFIEFFDAADDHYDNTYMGIFVKVIRYAALIITLTFSSLYVALVAYHPDIIPSQYILAIAASRVTVPVNAFTEALLMELVVELLREASIRLPKQIGSAVSIVGTIVIGQAAASAGLVSPLMIIIVALSLMASFAVPDYTIMNPIRILKFLMLFLTGIFGLFGLVMGITFIVVKLASITSFGIPYTAPVAPFYFNDIKDFILSNIVLTKKRPEYQKLKDKTKR</sequence>
<evidence type="ECO:0000313" key="5">
    <source>
        <dbReference type="Proteomes" id="UP001208567"/>
    </source>
</evidence>
<proteinExistence type="inferred from homology"/>
<comment type="caution">
    <text evidence="4">The sequence shown here is derived from an EMBL/GenBank/DDBJ whole genome shotgun (WGS) entry which is preliminary data.</text>
</comment>
<keyword evidence="5" id="KW-1185">Reference proteome</keyword>
<feature type="transmembrane region" description="Helical" evidence="3">
    <location>
        <begin position="284"/>
        <end position="303"/>
    </location>
</feature>
<reference evidence="4 5" key="1">
    <citation type="journal article" date="2024" name="Int. J. Syst. Evol. Microbiol.">
        <title>Clostridium omnivorum sp. nov., isolated from anoxic soil under the treatment of reductive soil disinfestation.</title>
        <authorList>
            <person name="Ueki A."/>
            <person name="Tonouchi A."/>
            <person name="Kaku N."/>
            <person name="Honma S."/>
            <person name="Ueki K."/>
        </authorList>
    </citation>
    <scope>NUCLEOTIDE SEQUENCE [LARGE SCALE GENOMIC DNA]</scope>
    <source>
        <strain evidence="4 5">E14</strain>
    </source>
</reference>
<dbReference type="InterPro" id="IPR004995">
    <property type="entry name" value="Spore_Ger"/>
</dbReference>
<dbReference type="EMBL" id="BRXR01000001">
    <property type="protein sequence ID" value="GLC30029.1"/>
    <property type="molecule type" value="Genomic_DNA"/>
</dbReference>
<keyword evidence="2 3" id="KW-0472">Membrane</keyword>
<evidence type="ECO:0000256" key="3">
    <source>
        <dbReference type="SAM" id="Phobius"/>
    </source>
</evidence>
<keyword evidence="3" id="KW-1133">Transmembrane helix</keyword>
<keyword evidence="3" id="KW-0812">Transmembrane</keyword>
<dbReference type="PIRSF" id="PIRSF005690">
    <property type="entry name" value="GerBA"/>
    <property type="match status" value="1"/>
</dbReference>
<organism evidence="4 5">
    <name type="scientific">Clostridium omnivorum</name>
    <dbReference type="NCBI Taxonomy" id="1604902"/>
    <lineage>
        <taxon>Bacteria</taxon>
        <taxon>Bacillati</taxon>
        <taxon>Bacillota</taxon>
        <taxon>Clostridia</taxon>
        <taxon>Eubacteriales</taxon>
        <taxon>Clostridiaceae</taxon>
        <taxon>Clostridium</taxon>
    </lineage>
</organism>
<evidence type="ECO:0000256" key="1">
    <source>
        <dbReference type="ARBA" id="ARBA00005278"/>
    </source>
</evidence>
<dbReference type="PANTHER" id="PTHR22550">
    <property type="entry name" value="SPORE GERMINATION PROTEIN"/>
    <property type="match status" value="1"/>
</dbReference>
<comment type="similarity">
    <text evidence="1">Belongs to the GerABKA family.</text>
</comment>